<dbReference type="OrthoDB" id="50367at2157"/>
<accession>Q12Y28</accession>
<name>Q12Y28_METBU</name>
<sequence>MKILAIADIHGNFSHLEDIKDKAGEIDVVVISGDITNFGPSSQVDNLKGIFDVPVFAVPGNCDKRDILEVLDNSEIVNLHKNTEKIGEFTFVGIGGSSPTPFNTPFELEEQEIEDALEPMFNACEGDCKDCKSTIVLVSHAPPKGLLDSISGDNVGSVSVAKFIDRSKLVICAHIHEARGFARSGDTFLVNPGMAAEGYAALIELEQDNVSVSFIEA</sequence>
<dbReference type="Pfam" id="PF00149">
    <property type="entry name" value="Metallophos"/>
    <property type="match status" value="1"/>
</dbReference>
<dbReference type="InterPro" id="IPR029052">
    <property type="entry name" value="Metallo-depent_PP-like"/>
</dbReference>
<evidence type="ECO:0000259" key="1">
    <source>
        <dbReference type="Pfam" id="PF00149"/>
    </source>
</evidence>
<evidence type="ECO:0000313" key="2">
    <source>
        <dbReference type="EMBL" id="ABE51648.1"/>
    </source>
</evidence>
<dbReference type="AlphaFoldDB" id="Q12Y28"/>
<dbReference type="GeneID" id="3998141"/>
<dbReference type="PANTHER" id="PTHR37523:SF1">
    <property type="entry name" value="CALCINEURIN-LIKE PHOSPHOESTERASE DOMAIN-CONTAINING PROTEIN"/>
    <property type="match status" value="1"/>
</dbReference>
<dbReference type="Gene3D" id="3.60.21.10">
    <property type="match status" value="1"/>
</dbReference>
<evidence type="ECO:0000313" key="3">
    <source>
        <dbReference type="Proteomes" id="UP000001979"/>
    </source>
</evidence>
<reference evidence="3" key="1">
    <citation type="journal article" date="2009" name="ISME J.">
        <title>The genome sequence of the psychrophilic archaeon, Methanococcoides burtonii: the role of genome evolution in cold adaptation.</title>
        <authorList>
            <person name="Allen M.A."/>
            <person name="Lauro F.M."/>
            <person name="Williams T.J."/>
            <person name="Burg D."/>
            <person name="Siddiqui K.S."/>
            <person name="De Francisci D."/>
            <person name="Chong K.W."/>
            <person name="Pilak O."/>
            <person name="Chew H.H."/>
            <person name="De Maere M.Z."/>
            <person name="Ting L."/>
            <person name="Katrib M."/>
            <person name="Ng C."/>
            <person name="Sowers K.R."/>
            <person name="Galperin M.Y."/>
            <person name="Anderson I.J."/>
            <person name="Ivanova N."/>
            <person name="Dalin E."/>
            <person name="Martinez M."/>
            <person name="Lapidus A."/>
            <person name="Hauser L."/>
            <person name="Land M."/>
            <person name="Thomas T."/>
            <person name="Cavicchioli R."/>
        </authorList>
    </citation>
    <scope>NUCLEOTIDE SEQUENCE [LARGE SCALE GENOMIC DNA]</scope>
    <source>
        <strain evidence="3">DSM 6242 / NBRC 107633 / OCM 468 / ACE-M</strain>
    </source>
</reference>
<protein>
    <submittedName>
        <fullName evidence="2">Metallophosphoesterase, MJ1162 type</fullName>
    </submittedName>
</protein>
<dbReference type="KEGG" id="mbu:Mbur_0682"/>
<dbReference type="RefSeq" id="WP_011498806.1">
    <property type="nucleotide sequence ID" value="NC_007955.1"/>
</dbReference>
<dbReference type="SUPFAM" id="SSF56300">
    <property type="entry name" value="Metallo-dependent phosphatases"/>
    <property type="match status" value="1"/>
</dbReference>
<organism evidence="2 3">
    <name type="scientific">Methanococcoides burtonii (strain DSM 6242 / NBRC 107633 / OCM 468 / ACE-M)</name>
    <dbReference type="NCBI Taxonomy" id="259564"/>
    <lineage>
        <taxon>Archaea</taxon>
        <taxon>Methanobacteriati</taxon>
        <taxon>Methanobacteriota</taxon>
        <taxon>Stenosarchaea group</taxon>
        <taxon>Methanomicrobia</taxon>
        <taxon>Methanosarcinales</taxon>
        <taxon>Methanosarcinaceae</taxon>
        <taxon>Methanococcoides</taxon>
    </lineage>
</organism>
<dbReference type="EMBL" id="CP000300">
    <property type="protein sequence ID" value="ABE51648.1"/>
    <property type="molecule type" value="Genomic_DNA"/>
</dbReference>
<feature type="domain" description="Calcineurin-like phosphoesterase" evidence="1">
    <location>
        <begin position="1"/>
        <end position="177"/>
    </location>
</feature>
<dbReference type="GO" id="GO:0016787">
    <property type="term" value="F:hydrolase activity"/>
    <property type="evidence" value="ECO:0007669"/>
    <property type="project" value="InterPro"/>
</dbReference>
<dbReference type="HOGENOM" id="CLU_041441_5_0_2"/>
<gene>
    <name evidence="2" type="ordered locus">Mbur_0682</name>
</gene>
<keyword evidence="3" id="KW-1185">Reference proteome</keyword>
<dbReference type="PANTHER" id="PTHR37523">
    <property type="entry name" value="METALLOPHOSPHOESTERASE"/>
    <property type="match status" value="1"/>
</dbReference>
<proteinExistence type="predicted"/>
<dbReference type="STRING" id="259564.Mbur_0682"/>
<dbReference type="InterPro" id="IPR004843">
    <property type="entry name" value="Calcineurin-like_PHP"/>
</dbReference>
<dbReference type="Proteomes" id="UP000001979">
    <property type="component" value="Chromosome"/>
</dbReference>